<sequence>MLPLPPPPPPPPQQQLGLGNGGQNHYAYGLTNNSPSVFGGNSNQQQQFGQGELNVSDMLLEPTNNLPAYQPQGVDQAGTSLHELLNPDFFNSLQIDENAPWNEQSSGKAQSGEGAMNPIFESNANSLEGHFPICDQATFVQLTMDQKRIRHAWDDDFLESLFGNEPLPRDSLISYDCGLAIVVAFSMQRLGLLYSVCLHKFRNMHILRMISGRCAACKHLRRRCPSDCIFSPYFPSNNPQRFACVHRIYGASNVAKMLQQLPAHLRAEAANSLHYEAQCRTQDPVYGCVGILSLLHQQIHSVESQLAKTKAEIAVLSSLAQQPSQIQENEVEASANNFLVGQDNAVGQINHSTNISSQFM</sequence>
<dbReference type="InterPro" id="IPR004883">
    <property type="entry name" value="LOB"/>
</dbReference>
<feature type="compositionally biased region" description="Low complexity" evidence="2">
    <location>
        <begin position="38"/>
        <end position="47"/>
    </location>
</feature>
<dbReference type="EMBL" id="CAWUPB010001010">
    <property type="protein sequence ID" value="CAK7337170.1"/>
    <property type="molecule type" value="Genomic_DNA"/>
</dbReference>
<evidence type="ECO:0000256" key="1">
    <source>
        <dbReference type="ARBA" id="ARBA00005474"/>
    </source>
</evidence>
<gene>
    <name evidence="4" type="ORF">DCAF_LOCUS12197</name>
</gene>
<dbReference type="PROSITE" id="PS50891">
    <property type="entry name" value="LOB"/>
    <property type="match status" value="1"/>
</dbReference>
<evidence type="ECO:0000259" key="3">
    <source>
        <dbReference type="PROSITE" id="PS50891"/>
    </source>
</evidence>
<dbReference type="PANTHER" id="PTHR31301">
    <property type="entry name" value="LOB DOMAIN-CONTAINING PROTEIN 4-RELATED"/>
    <property type="match status" value="1"/>
</dbReference>
<reference evidence="4 5" key="1">
    <citation type="submission" date="2024-01" db="EMBL/GenBank/DDBJ databases">
        <authorList>
            <person name="Waweru B."/>
        </authorList>
    </citation>
    <scope>NUCLEOTIDE SEQUENCE [LARGE SCALE GENOMIC DNA]</scope>
</reference>
<feature type="domain" description="LOB" evidence="3">
    <location>
        <begin position="212"/>
        <end position="313"/>
    </location>
</feature>
<evidence type="ECO:0000313" key="4">
    <source>
        <dbReference type="EMBL" id="CAK7337170.1"/>
    </source>
</evidence>
<organism evidence="4 5">
    <name type="scientific">Dovyalis caffra</name>
    <dbReference type="NCBI Taxonomy" id="77055"/>
    <lineage>
        <taxon>Eukaryota</taxon>
        <taxon>Viridiplantae</taxon>
        <taxon>Streptophyta</taxon>
        <taxon>Embryophyta</taxon>
        <taxon>Tracheophyta</taxon>
        <taxon>Spermatophyta</taxon>
        <taxon>Magnoliopsida</taxon>
        <taxon>eudicotyledons</taxon>
        <taxon>Gunneridae</taxon>
        <taxon>Pentapetalae</taxon>
        <taxon>rosids</taxon>
        <taxon>fabids</taxon>
        <taxon>Malpighiales</taxon>
        <taxon>Salicaceae</taxon>
        <taxon>Flacourtieae</taxon>
        <taxon>Dovyalis</taxon>
    </lineage>
</organism>
<dbReference type="PANTHER" id="PTHR31301:SF120">
    <property type="entry name" value="LOB DOMAIN-CONTAINING PROTEIN 23-RELATED"/>
    <property type="match status" value="1"/>
</dbReference>
<proteinExistence type="inferred from homology"/>
<feature type="region of interest" description="Disordered" evidence="2">
    <location>
        <begin position="1"/>
        <end position="47"/>
    </location>
</feature>
<evidence type="ECO:0000313" key="5">
    <source>
        <dbReference type="Proteomes" id="UP001314170"/>
    </source>
</evidence>
<feature type="compositionally biased region" description="Pro residues" evidence="2">
    <location>
        <begin position="1"/>
        <end position="13"/>
    </location>
</feature>
<dbReference type="AlphaFoldDB" id="A0AAV1RKA0"/>
<evidence type="ECO:0000256" key="2">
    <source>
        <dbReference type="SAM" id="MobiDB-lite"/>
    </source>
</evidence>
<comment type="caution">
    <text evidence="4">The sequence shown here is derived from an EMBL/GenBank/DDBJ whole genome shotgun (WGS) entry which is preliminary data.</text>
</comment>
<accession>A0AAV1RKA0</accession>
<dbReference type="Proteomes" id="UP001314170">
    <property type="component" value="Unassembled WGS sequence"/>
</dbReference>
<keyword evidence="5" id="KW-1185">Reference proteome</keyword>
<comment type="similarity">
    <text evidence="1">Belongs to the LOB domain-containing protein family.</text>
</comment>
<dbReference type="Pfam" id="PF03195">
    <property type="entry name" value="LOB"/>
    <property type="match status" value="1"/>
</dbReference>
<protein>
    <recommendedName>
        <fullName evidence="3">LOB domain-containing protein</fullName>
    </recommendedName>
</protein>
<name>A0AAV1RKA0_9ROSI</name>